<evidence type="ECO:0000313" key="5">
    <source>
        <dbReference type="EMBL" id="KAJ8984466.1"/>
    </source>
</evidence>
<protein>
    <submittedName>
        <fullName evidence="5">Uncharacterized protein</fullName>
    </submittedName>
</protein>
<dbReference type="SMART" id="SM00369">
    <property type="entry name" value="LRR_TYP"/>
    <property type="match status" value="5"/>
</dbReference>
<dbReference type="InterPro" id="IPR032675">
    <property type="entry name" value="LRR_dom_sf"/>
</dbReference>
<keyword evidence="1" id="KW-0433">Leucine-rich repeat</keyword>
<evidence type="ECO:0000313" key="6">
    <source>
        <dbReference type="Proteomes" id="UP001162164"/>
    </source>
</evidence>
<gene>
    <name evidence="5" type="ORF">NQ317_012532</name>
</gene>
<accession>A0ABQ9K1G6</accession>
<organism evidence="5 6">
    <name type="scientific">Molorchus minor</name>
    <dbReference type="NCBI Taxonomy" id="1323400"/>
    <lineage>
        <taxon>Eukaryota</taxon>
        <taxon>Metazoa</taxon>
        <taxon>Ecdysozoa</taxon>
        <taxon>Arthropoda</taxon>
        <taxon>Hexapoda</taxon>
        <taxon>Insecta</taxon>
        <taxon>Pterygota</taxon>
        <taxon>Neoptera</taxon>
        <taxon>Endopterygota</taxon>
        <taxon>Coleoptera</taxon>
        <taxon>Polyphaga</taxon>
        <taxon>Cucujiformia</taxon>
        <taxon>Chrysomeloidea</taxon>
        <taxon>Cerambycidae</taxon>
        <taxon>Lamiinae</taxon>
        <taxon>Monochamini</taxon>
        <taxon>Molorchus</taxon>
    </lineage>
</organism>
<dbReference type="InterPro" id="IPR050328">
    <property type="entry name" value="Dev_Immune_Receptor"/>
</dbReference>
<dbReference type="Gene3D" id="3.80.10.10">
    <property type="entry name" value="Ribonuclease Inhibitor"/>
    <property type="match status" value="1"/>
</dbReference>
<dbReference type="InterPro" id="IPR003591">
    <property type="entry name" value="Leu-rich_rpt_typical-subtyp"/>
</dbReference>
<dbReference type="Pfam" id="PF13855">
    <property type="entry name" value="LRR_8"/>
    <property type="match status" value="1"/>
</dbReference>
<dbReference type="PANTHER" id="PTHR24373:SF370">
    <property type="entry name" value="FISH-LIPS, ISOFORM E"/>
    <property type="match status" value="1"/>
</dbReference>
<dbReference type="EMBL" id="JAPWTJ010000036">
    <property type="protein sequence ID" value="KAJ8984466.1"/>
    <property type="molecule type" value="Genomic_DNA"/>
</dbReference>
<reference evidence="5" key="1">
    <citation type="journal article" date="2023" name="Insect Mol. Biol.">
        <title>Genome sequencing provides insights into the evolution of gene families encoding plant cell wall-degrading enzymes in longhorned beetles.</title>
        <authorList>
            <person name="Shin N.R."/>
            <person name="Okamura Y."/>
            <person name="Kirsch R."/>
            <person name="Pauchet Y."/>
        </authorList>
    </citation>
    <scope>NUCLEOTIDE SEQUENCE</scope>
    <source>
        <strain evidence="5">MMC_N1</strain>
    </source>
</reference>
<proteinExistence type="predicted"/>
<evidence type="ECO:0000256" key="1">
    <source>
        <dbReference type="ARBA" id="ARBA00022614"/>
    </source>
</evidence>
<dbReference type="InterPro" id="IPR001611">
    <property type="entry name" value="Leu-rich_rpt"/>
</dbReference>
<keyword evidence="6" id="KW-1185">Reference proteome</keyword>
<dbReference type="Proteomes" id="UP001162164">
    <property type="component" value="Unassembled WGS sequence"/>
</dbReference>
<keyword evidence="2 4" id="KW-0732">Signal</keyword>
<evidence type="ECO:0000256" key="3">
    <source>
        <dbReference type="ARBA" id="ARBA00022737"/>
    </source>
</evidence>
<dbReference type="SUPFAM" id="SSF52058">
    <property type="entry name" value="L domain-like"/>
    <property type="match status" value="1"/>
</dbReference>
<feature type="chain" id="PRO_5047246028" evidence="4">
    <location>
        <begin position="21"/>
        <end position="240"/>
    </location>
</feature>
<sequence>MDGKELSLSLLFCIFSIVNCCIENTFNNTAVTLVGAKDIRTITGCFEPTEDLVKVSYIQIVNESVPILRRGAINGLPNLVDVVLERNSMQDIDPDSFYNLPKLYLIKIKQNNIRVLREGVFNGLNLTELCLTDNNIEIIYPNAFDDMPKLSILFLNENKITRWRSDWFKRSPQVSVLNFEYNLITTVPYRCLQNVKSSHLIGNVRVDTNVQLNNNRIKKIEDGAFEGLEMLGWLFLHKTK</sequence>
<name>A0ABQ9K1G6_9CUCU</name>
<keyword evidence="3" id="KW-0677">Repeat</keyword>
<evidence type="ECO:0000256" key="2">
    <source>
        <dbReference type="ARBA" id="ARBA00022729"/>
    </source>
</evidence>
<evidence type="ECO:0000256" key="4">
    <source>
        <dbReference type="SAM" id="SignalP"/>
    </source>
</evidence>
<feature type="signal peptide" evidence="4">
    <location>
        <begin position="1"/>
        <end position="20"/>
    </location>
</feature>
<comment type="caution">
    <text evidence="5">The sequence shown here is derived from an EMBL/GenBank/DDBJ whole genome shotgun (WGS) entry which is preliminary data.</text>
</comment>
<dbReference type="PANTHER" id="PTHR24373">
    <property type="entry name" value="SLIT RELATED LEUCINE-RICH REPEAT NEURONAL PROTEIN"/>
    <property type="match status" value="1"/>
</dbReference>